<dbReference type="SUPFAM" id="SSF51735">
    <property type="entry name" value="NAD(P)-binding Rossmann-fold domains"/>
    <property type="match status" value="2"/>
</dbReference>
<dbReference type="InterPro" id="IPR003869">
    <property type="entry name" value="Polysac_CapD-like"/>
</dbReference>
<evidence type="ECO:0000313" key="3">
    <source>
        <dbReference type="EMBL" id="MPQ44431.1"/>
    </source>
</evidence>
<evidence type="ECO:0000259" key="2">
    <source>
        <dbReference type="Pfam" id="PF02719"/>
    </source>
</evidence>
<proteinExistence type="inferred from homology"/>
<dbReference type="CDD" id="cd05237">
    <property type="entry name" value="UDP_invert_4-6DH_SDR_e"/>
    <property type="match status" value="1"/>
</dbReference>
<organism evidence="3 4">
    <name type="scientific">Clostridium tarantellae</name>
    <dbReference type="NCBI Taxonomy" id="39493"/>
    <lineage>
        <taxon>Bacteria</taxon>
        <taxon>Bacillati</taxon>
        <taxon>Bacillota</taxon>
        <taxon>Clostridia</taxon>
        <taxon>Eubacteriales</taxon>
        <taxon>Clostridiaceae</taxon>
        <taxon>Clostridium</taxon>
    </lineage>
</organism>
<dbReference type="Pfam" id="PF13727">
    <property type="entry name" value="CoA_binding_3"/>
    <property type="match status" value="1"/>
</dbReference>
<gene>
    <name evidence="3" type="ORF">GBZ86_11750</name>
</gene>
<dbReference type="PANTHER" id="PTHR43318:SF1">
    <property type="entry name" value="POLYSACCHARIDE BIOSYNTHESIS PROTEIN EPSC-RELATED"/>
    <property type="match status" value="1"/>
</dbReference>
<dbReference type="InterPro" id="IPR036291">
    <property type="entry name" value="NAD(P)-bd_dom_sf"/>
</dbReference>
<reference evidence="3 4" key="1">
    <citation type="submission" date="2019-10" db="EMBL/GenBank/DDBJ databases">
        <title>The Genome Sequence of Clostridium tarantellae Isolated from Fish Brain.</title>
        <authorList>
            <person name="Bano L."/>
            <person name="Kiel M."/>
            <person name="Sales G."/>
            <person name="Doxey A.C."/>
            <person name="Mansfield M.J."/>
            <person name="Schiavone M."/>
            <person name="Rossetto O."/>
            <person name="Pirazzini M."/>
            <person name="Dobrindt U."/>
            <person name="Montecucco C."/>
        </authorList>
    </citation>
    <scope>NUCLEOTIDE SEQUENCE [LARGE SCALE GENOMIC DNA]</scope>
    <source>
        <strain evidence="3 4">DSM 3997</strain>
    </source>
</reference>
<feature type="domain" description="Polysaccharide biosynthesis protein CapD-like" evidence="2">
    <location>
        <begin position="152"/>
        <end position="432"/>
    </location>
</feature>
<comment type="similarity">
    <text evidence="1">Belongs to the polysaccharide synthase family.</text>
</comment>
<evidence type="ECO:0000256" key="1">
    <source>
        <dbReference type="ARBA" id="ARBA00007430"/>
    </source>
</evidence>
<name>A0A6I1MUA1_9CLOT</name>
<sequence length="476" mass="53849">MPSKNIKNLINTLIIGAGECADILLKEIQKKKQSVYNIIGIIDDDEKKVNTFLNGFLVLGDRNDILSIVEVKSVDLIILAIPSLDSVEKKNILDICRKTSASIKVMPDLYELFNEKITLSKLRNIDYKDLLGREEIFLDINGIDKYIKDKVILITGGGGSIGSELCRQVARYSPKILLILDIYENGAYEVENELKRKYKALDLKVIIASVRDRIRLNFIFQEYRPSIVFHAAAHKHVPLMEFNIQEAVTNNVEGTLNLVEVSHKYNVDTFVMISTDKAVNPTNVMGVTKRICEMIVQAKNKESDTEFVSVRFGNVLGSNGSVIPLFKKQIEQGGPITLTDKEITRYFMLISEAVQLVIQAATFAKGGEIFVLDMGEPVKIYDLVKSLINFLSPDSHIEINIIGLRPGEKLYEELLLNKEDLIKTSNNKILIEQPEDLDFGQLKLNLKKLFVACNRSCNVEELKRKLKNFVPNYKYS</sequence>
<dbReference type="InterPro" id="IPR051203">
    <property type="entry name" value="Polysaccharide_Synthase-Rel"/>
</dbReference>
<dbReference type="RefSeq" id="WP_152890894.1">
    <property type="nucleotide sequence ID" value="NZ_WHJC01000213.1"/>
</dbReference>
<dbReference type="EMBL" id="WHJC01000213">
    <property type="protein sequence ID" value="MPQ44431.1"/>
    <property type="molecule type" value="Genomic_DNA"/>
</dbReference>
<dbReference type="PANTHER" id="PTHR43318">
    <property type="entry name" value="UDP-N-ACETYLGLUCOSAMINE 4,6-DEHYDRATASE"/>
    <property type="match status" value="1"/>
</dbReference>
<dbReference type="OrthoDB" id="9803111at2"/>
<accession>A0A6I1MUA1</accession>
<dbReference type="Gene3D" id="3.40.50.720">
    <property type="entry name" value="NAD(P)-binding Rossmann-like Domain"/>
    <property type="match status" value="2"/>
</dbReference>
<dbReference type="Pfam" id="PF02719">
    <property type="entry name" value="Polysacc_synt_2"/>
    <property type="match status" value="1"/>
</dbReference>
<evidence type="ECO:0000313" key="4">
    <source>
        <dbReference type="Proteomes" id="UP000430345"/>
    </source>
</evidence>
<comment type="caution">
    <text evidence="3">The sequence shown here is derived from an EMBL/GenBank/DDBJ whole genome shotgun (WGS) entry which is preliminary data.</text>
</comment>
<protein>
    <submittedName>
        <fullName evidence="3">NAD-dependent epimerase/dehydratase family protein</fullName>
    </submittedName>
</protein>
<dbReference type="AlphaFoldDB" id="A0A6I1MUA1"/>
<keyword evidence="4" id="KW-1185">Reference proteome</keyword>
<dbReference type="Proteomes" id="UP000430345">
    <property type="component" value="Unassembled WGS sequence"/>
</dbReference>